<keyword evidence="2" id="KW-0732">Signal</keyword>
<keyword evidence="4" id="KW-1185">Reference proteome</keyword>
<reference evidence="4" key="1">
    <citation type="journal article" date="2019" name="Int. J. Syst. Evol. Microbiol.">
        <title>The Global Catalogue of Microorganisms (GCM) 10K type strain sequencing project: providing services to taxonomists for standard genome sequencing and annotation.</title>
        <authorList>
            <consortium name="The Broad Institute Genomics Platform"/>
            <consortium name="The Broad Institute Genome Sequencing Center for Infectious Disease"/>
            <person name="Wu L."/>
            <person name="Ma J."/>
        </authorList>
    </citation>
    <scope>NUCLEOTIDE SEQUENCE [LARGE SCALE GENOMIC DNA]</scope>
    <source>
        <strain evidence="4">CCUG 38813</strain>
    </source>
</reference>
<evidence type="ECO:0000256" key="1">
    <source>
        <dbReference type="SAM" id="MobiDB-lite"/>
    </source>
</evidence>
<dbReference type="EMBL" id="JBHSMS010000013">
    <property type="protein sequence ID" value="MFC5510341.1"/>
    <property type="molecule type" value="Genomic_DNA"/>
</dbReference>
<organism evidence="3 4">
    <name type="scientific">Massilia jejuensis</name>
    <dbReference type="NCBI Taxonomy" id="648894"/>
    <lineage>
        <taxon>Bacteria</taxon>
        <taxon>Pseudomonadati</taxon>
        <taxon>Pseudomonadota</taxon>
        <taxon>Betaproteobacteria</taxon>
        <taxon>Burkholderiales</taxon>
        <taxon>Oxalobacteraceae</taxon>
        <taxon>Telluria group</taxon>
        <taxon>Massilia</taxon>
    </lineage>
</organism>
<gene>
    <name evidence="3" type="ORF">ACFPOU_04260</name>
</gene>
<dbReference type="Proteomes" id="UP001596031">
    <property type="component" value="Unassembled WGS sequence"/>
</dbReference>
<feature type="chain" id="PRO_5045102891" evidence="2">
    <location>
        <begin position="26"/>
        <end position="129"/>
    </location>
</feature>
<evidence type="ECO:0000313" key="3">
    <source>
        <dbReference type="EMBL" id="MFC5510341.1"/>
    </source>
</evidence>
<comment type="caution">
    <text evidence="3">The sequence shown here is derived from an EMBL/GenBank/DDBJ whole genome shotgun (WGS) entry which is preliminary data.</text>
</comment>
<feature type="signal peptide" evidence="2">
    <location>
        <begin position="1"/>
        <end position="25"/>
    </location>
</feature>
<name>A0ABW0PE64_9BURK</name>
<feature type="compositionally biased region" description="Low complexity" evidence="1">
    <location>
        <begin position="76"/>
        <end position="121"/>
    </location>
</feature>
<feature type="region of interest" description="Disordered" evidence="1">
    <location>
        <begin position="21"/>
        <end position="129"/>
    </location>
</feature>
<sequence>MNITLPAAVLGVLLAALGAPDAAHAGQSDRVSDPSDPAAPVPPLVYVSAFQEAPRTPDAGRTPDQLWRAANDALSAAPQHGGHAGHGPTQAVEPAHAHPAPAAAAPPKVESAAQPAAPRPAAGHDQHHH</sequence>
<evidence type="ECO:0000313" key="4">
    <source>
        <dbReference type="Proteomes" id="UP001596031"/>
    </source>
</evidence>
<evidence type="ECO:0000256" key="2">
    <source>
        <dbReference type="SAM" id="SignalP"/>
    </source>
</evidence>
<protein>
    <submittedName>
        <fullName evidence="3">Uncharacterized protein</fullName>
    </submittedName>
</protein>
<dbReference type="RefSeq" id="WP_379717539.1">
    <property type="nucleotide sequence ID" value="NZ_JBHSMS010000013.1"/>
</dbReference>
<accession>A0ABW0PE64</accession>
<proteinExistence type="predicted"/>